<keyword evidence="2" id="KW-1133">Transmembrane helix</keyword>
<feature type="transmembrane region" description="Helical" evidence="2">
    <location>
        <begin position="12"/>
        <end position="37"/>
    </location>
</feature>
<feature type="region of interest" description="Disordered" evidence="1">
    <location>
        <begin position="70"/>
        <end position="106"/>
    </location>
</feature>
<accession>A0A554LJS0</accession>
<comment type="caution">
    <text evidence="3">The sequence shown here is derived from an EMBL/GenBank/DDBJ whole genome shotgun (WGS) entry which is preliminary data.</text>
</comment>
<dbReference type="Proteomes" id="UP000316495">
    <property type="component" value="Unassembled WGS sequence"/>
</dbReference>
<protein>
    <submittedName>
        <fullName evidence="3">Uncharacterized protein</fullName>
    </submittedName>
</protein>
<dbReference type="Gene3D" id="3.40.1000.10">
    <property type="entry name" value="Mog1/PsbP, alpha/beta/alpha sandwich"/>
    <property type="match status" value="1"/>
</dbReference>
<evidence type="ECO:0000313" key="4">
    <source>
        <dbReference type="Proteomes" id="UP000316495"/>
    </source>
</evidence>
<keyword evidence="2" id="KW-0472">Membrane</keyword>
<reference evidence="3 4" key="1">
    <citation type="submission" date="2017-07" db="EMBL/GenBank/DDBJ databases">
        <title>Mechanisms for carbon and nitrogen cycling indicate functional differentiation within the Candidate Phyla Radiation.</title>
        <authorList>
            <person name="Danczak R.E."/>
            <person name="Johnston M.D."/>
            <person name="Kenah C."/>
            <person name="Slattery M."/>
            <person name="Wrighton K.C."/>
            <person name="Wilkins M.J."/>
        </authorList>
    </citation>
    <scope>NUCLEOTIDE SEQUENCE [LARGE SCALE GENOMIC DNA]</scope>
    <source>
        <strain evidence="3">Athens1014_28</strain>
    </source>
</reference>
<dbReference type="AlphaFoldDB" id="A0A554LJS0"/>
<gene>
    <name evidence="3" type="ORF">Athens101428_737</name>
</gene>
<sequence>MNEEIPTESKRVFPVWLIIIIVLVLVGALTALGWWLYKNQSKNENSQTATTTGQDTNISTSGWQTYKSESQGFSIPIPPTWKQTESGVEGRASFSTADAPEGDMPPTSPVTFANIWSEPNSENLTLQGIIDELKNSIQKWPIKEFKVESEEDITVQTEAGKKVVLSYTDLQTQLSHVSGFACTIKNGKIYKINFIASAQDAATAMATWRENSYLFDKMISAFIFL</sequence>
<dbReference type="EMBL" id="VMGN01000053">
    <property type="protein sequence ID" value="TSC93110.1"/>
    <property type="molecule type" value="Genomic_DNA"/>
</dbReference>
<evidence type="ECO:0000256" key="2">
    <source>
        <dbReference type="SAM" id="Phobius"/>
    </source>
</evidence>
<keyword evidence="2" id="KW-0812">Transmembrane</keyword>
<name>A0A554LJS0_9BACT</name>
<evidence type="ECO:0000313" key="3">
    <source>
        <dbReference type="EMBL" id="TSC93110.1"/>
    </source>
</evidence>
<organism evidence="3 4">
    <name type="scientific">Candidatus Berkelbacteria bacterium Athens1014_28</name>
    <dbReference type="NCBI Taxonomy" id="2017145"/>
    <lineage>
        <taxon>Bacteria</taxon>
        <taxon>Candidatus Berkelbacteria</taxon>
    </lineage>
</organism>
<evidence type="ECO:0000256" key="1">
    <source>
        <dbReference type="SAM" id="MobiDB-lite"/>
    </source>
</evidence>
<proteinExistence type="predicted"/>